<dbReference type="EMBL" id="JAJSOF020000003">
    <property type="protein sequence ID" value="KAJ4449266.1"/>
    <property type="molecule type" value="Genomic_DNA"/>
</dbReference>
<dbReference type="Proteomes" id="UP001148838">
    <property type="component" value="Unassembled WGS sequence"/>
</dbReference>
<sequence>MTMTSRKRSSYVLVRSEIAAKREESDGISPVEIHRQLVEVYGAKFQWELLEHPPYSPDLESCDFHIFGPLKKHLGSMRFNIDKAVEHIFISWFQGLDADFLYAFIDALVYRCNK</sequence>
<keyword evidence="2" id="KW-1185">Reference proteome</keyword>
<evidence type="ECO:0008006" key="3">
    <source>
        <dbReference type="Google" id="ProtNLM"/>
    </source>
</evidence>
<dbReference type="Gene3D" id="3.30.420.10">
    <property type="entry name" value="Ribonuclease H-like superfamily/Ribonuclease H"/>
    <property type="match status" value="1"/>
</dbReference>
<accession>A0ABQ8TTU3</accession>
<evidence type="ECO:0000313" key="2">
    <source>
        <dbReference type="Proteomes" id="UP001148838"/>
    </source>
</evidence>
<name>A0ABQ8TTU3_PERAM</name>
<gene>
    <name evidence="1" type="ORF">ANN_00664</name>
</gene>
<dbReference type="InterPro" id="IPR052709">
    <property type="entry name" value="Transposase-MT_Hybrid"/>
</dbReference>
<evidence type="ECO:0000313" key="1">
    <source>
        <dbReference type="EMBL" id="KAJ4449266.1"/>
    </source>
</evidence>
<organism evidence="1 2">
    <name type="scientific">Periplaneta americana</name>
    <name type="common">American cockroach</name>
    <name type="synonym">Blatta americana</name>
    <dbReference type="NCBI Taxonomy" id="6978"/>
    <lineage>
        <taxon>Eukaryota</taxon>
        <taxon>Metazoa</taxon>
        <taxon>Ecdysozoa</taxon>
        <taxon>Arthropoda</taxon>
        <taxon>Hexapoda</taxon>
        <taxon>Insecta</taxon>
        <taxon>Pterygota</taxon>
        <taxon>Neoptera</taxon>
        <taxon>Polyneoptera</taxon>
        <taxon>Dictyoptera</taxon>
        <taxon>Blattodea</taxon>
        <taxon>Blattoidea</taxon>
        <taxon>Blattidae</taxon>
        <taxon>Blattinae</taxon>
        <taxon>Periplaneta</taxon>
    </lineage>
</organism>
<comment type="caution">
    <text evidence="1">The sequence shown here is derived from an EMBL/GenBank/DDBJ whole genome shotgun (WGS) entry which is preliminary data.</text>
</comment>
<reference evidence="1 2" key="1">
    <citation type="journal article" date="2022" name="Allergy">
        <title>Genome assembly and annotation of Periplaneta americana reveal a comprehensive cockroach allergen profile.</title>
        <authorList>
            <person name="Wang L."/>
            <person name="Xiong Q."/>
            <person name="Saelim N."/>
            <person name="Wang L."/>
            <person name="Nong W."/>
            <person name="Wan A.T."/>
            <person name="Shi M."/>
            <person name="Liu X."/>
            <person name="Cao Q."/>
            <person name="Hui J.H.L."/>
            <person name="Sookrung N."/>
            <person name="Leung T.F."/>
            <person name="Tungtrongchitr A."/>
            <person name="Tsui S.K.W."/>
        </authorList>
    </citation>
    <scope>NUCLEOTIDE SEQUENCE [LARGE SCALE GENOMIC DNA]</scope>
    <source>
        <strain evidence="1">PWHHKU_190912</strain>
    </source>
</reference>
<protein>
    <recommendedName>
        <fullName evidence="3">Histone-lysine N-methyltransferase SETMAR</fullName>
    </recommendedName>
</protein>
<dbReference type="PANTHER" id="PTHR46060">
    <property type="entry name" value="MARINER MOS1 TRANSPOSASE-LIKE PROTEIN"/>
    <property type="match status" value="1"/>
</dbReference>
<proteinExistence type="predicted"/>
<dbReference type="PANTHER" id="PTHR46060:SF3">
    <property type="entry name" value="PROTEIN GVQW3"/>
    <property type="match status" value="1"/>
</dbReference>
<dbReference type="InterPro" id="IPR036397">
    <property type="entry name" value="RNaseH_sf"/>
</dbReference>